<comment type="caution">
    <text evidence="2">The sequence shown here is derived from an EMBL/GenBank/DDBJ whole genome shotgun (WGS) entry which is preliminary data.</text>
</comment>
<evidence type="ECO:0000313" key="2">
    <source>
        <dbReference type="EMBL" id="GIL70947.1"/>
    </source>
</evidence>
<protein>
    <submittedName>
        <fullName evidence="2">Uncharacterized protein</fullName>
    </submittedName>
</protein>
<evidence type="ECO:0000313" key="4">
    <source>
        <dbReference type="Proteomes" id="UP000747110"/>
    </source>
</evidence>
<dbReference type="Proteomes" id="UP000747110">
    <property type="component" value="Unassembled WGS sequence"/>
</dbReference>
<proteinExistence type="predicted"/>
<dbReference type="AlphaFoldDB" id="A0A8J4BZ19"/>
<dbReference type="EMBL" id="BNCQ01000005">
    <property type="protein sequence ID" value="GIL98664.1"/>
    <property type="molecule type" value="Genomic_DNA"/>
</dbReference>
<name>A0A8J4BZ19_9CHLO</name>
<dbReference type="OrthoDB" id="536602at2759"/>
<dbReference type="EMBL" id="BNCP01000002">
    <property type="protein sequence ID" value="GIL70947.1"/>
    <property type="molecule type" value="Genomic_DNA"/>
</dbReference>
<feature type="region of interest" description="Disordered" evidence="1">
    <location>
        <begin position="169"/>
        <end position="209"/>
    </location>
</feature>
<reference evidence="2" key="1">
    <citation type="journal article" date="2021" name="Proc. Natl. Acad. Sci. U.S.A.">
        <title>Three genomes in the algal genus Volvox reveal the fate of a haploid sex-determining region after a transition to homothallism.</title>
        <authorList>
            <person name="Yamamoto K."/>
            <person name="Hamaji T."/>
            <person name="Kawai-Toyooka H."/>
            <person name="Matsuzaki R."/>
            <person name="Takahashi F."/>
            <person name="Nishimura Y."/>
            <person name="Kawachi M."/>
            <person name="Noguchi H."/>
            <person name="Minakuchi Y."/>
            <person name="Umen J.G."/>
            <person name="Toyoda A."/>
            <person name="Nozaki H."/>
        </authorList>
    </citation>
    <scope>NUCLEOTIDE SEQUENCE</scope>
    <source>
        <strain evidence="3">NIES-3785</strain>
        <strain evidence="2">NIES-3786</strain>
    </source>
</reference>
<dbReference type="Pfam" id="PF08293">
    <property type="entry name" value="MRP-S33"/>
    <property type="match status" value="1"/>
</dbReference>
<dbReference type="Proteomes" id="UP000722791">
    <property type="component" value="Unassembled WGS sequence"/>
</dbReference>
<keyword evidence="4" id="KW-1185">Reference proteome</keyword>
<gene>
    <name evidence="2" type="ORF">Vretifemale_1613</name>
    <name evidence="3" type="ORF">Vretimale_4046</name>
</gene>
<evidence type="ECO:0000256" key="1">
    <source>
        <dbReference type="SAM" id="MobiDB-lite"/>
    </source>
</evidence>
<accession>A0A8J4BZ19</accession>
<dbReference type="InterPro" id="IPR013219">
    <property type="entry name" value="Ribosomal_mS33"/>
</dbReference>
<evidence type="ECO:0000313" key="3">
    <source>
        <dbReference type="EMBL" id="GIL98664.1"/>
    </source>
</evidence>
<organism evidence="2 4">
    <name type="scientific">Volvox reticuliferus</name>
    <dbReference type="NCBI Taxonomy" id="1737510"/>
    <lineage>
        <taxon>Eukaryota</taxon>
        <taxon>Viridiplantae</taxon>
        <taxon>Chlorophyta</taxon>
        <taxon>core chlorophytes</taxon>
        <taxon>Chlorophyceae</taxon>
        <taxon>CS clade</taxon>
        <taxon>Chlamydomonadales</taxon>
        <taxon>Volvocaceae</taxon>
        <taxon>Volvox</taxon>
    </lineage>
</organism>
<sequence>MRSGVIFSHFKNGNAVCQGWSSAFAVPWVTSDFGAGTSGRPEVGNGCQNPVRGFLSMIATTFSSSQPICKARETVASVRFAATSSTAPAKVDTQASVASSTEEDSLVIGLAQRYPDPNDIPEQVLQQIRRQLFGRPIRQGEQTGRRALARPLQGRALANWYFMPPSELPGFHNEEHEYEQSKALNRRHRKREGEEAEEAQRGKAGGKKK</sequence>